<gene>
    <name evidence="2" type="ORF">CAEBREN_01568</name>
</gene>
<feature type="transmembrane region" description="Helical" evidence="1">
    <location>
        <begin position="20"/>
        <end position="38"/>
    </location>
</feature>
<dbReference type="AlphaFoldDB" id="G0N800"/>
<name>G0N800_CAEBE</name>
<dbReference type="EMBL" id="GL379849">
    <property type="protein sequence ID" value="EGT55009.1"/>
    <property type="molecule type" value="Genomic_DNA"/>
</dbReference>
<dbReference type="Proteomes" id="UP000008068">
    <property type="component" value="Unassembled WGS sequence"/>
</dbReference>
<keyword evidence="1" id="KW-1133">Transmembrane helix</keyword>
<proteinExistence type="predicted"/>
<evidence type="ECO:0000256" key="1">
    <source>
        <dbReference type="SAM" id="Phobius"/>
    </source>
</evidence>
<reference evidence="3" key="1">
    <citation type="submission" date="2011-07" db="EMBL/GenBank/DDBJ databases">
        <authorList>
            <consortium name="Caenorhabditis brenneri Sequencing and Analysis Consortium"/>
            <person name="Wilson R.K."/>
        </authorList>
    </citation>
    <scope>NUCLEOTIDE SEQUENCE [LARGE SCALE GENOMIC DNA]</scope>
    <source>
        <strain evidence="3">PB2801</strain>
    </source>
</reference>
<evidence type="ECO:0000313" key="3">
    <source>
        <dbReference type="Proteomes" id="UP000008068"/>
    </source>
</evidence>
<feature type="transmembrane region" description="Helical" evidence="1">
    <location>
        <begin position="111"/>
        <end position="133"/>
    </location>
</feature>
<feature type="transmembrane region" description="Helical" evidence="1">
    <location>
        <begin position="145"/>
        <end position="165"/>
    </location>
</feature>
<evidence type="ECO:0000313" key="2">
    <source>
        <dbReference type="EMBL" id="EGT55009.1"/>
    </source>
</evidence>
<keyword evidence="1" id="KW-0812">Transmembrane</keyword>
<accession>G0N800</accession>
<keyword evidence="1" id="KW-0472">Membrane</keyword>
<feature type="transmembrane region" description="Helical" evidence="1">
    <location>
        <begin position="85"/>
        <end position="105"/>
    </location>
</feature>
<sequence>MIGKYLLHIRSRGTRAQVHLLKLAILLLAYFCFGMLFSPKWLQYFTRSTGTVIFMFPIGLGCCFIMTKFSSLLNRYGDACKTKVLMVLMTSFNFTIGMAFLIVLSTRSLDIEAALFVLFLFILVITIFSLSLAQNISNCHIVYNPLITIFAIYIQFVMIAFSYNAKMNIYGGWALPLRQNVEHTIVVTLYIIIFYWSLEDLIAICIGELYMGDRDRDRIPVMIRIQEAALLSANNIVMSQLSTPAREAIGCAYFFKQCQLQFQSLKMVFKILLT</sequence>
<protein>
    <submittedName>
        <fullName evidence="2">Uncharacterized protein</fullName>
    </submittedName>
</protein>
<feature type="transmembrane region" description="Helical" evidence="1">
    <location>
        <begin position="50"/>
        <end position="73"/>
    </location>
</feature>
<dbReference type="HOGENOM" id="CLU_1016458_0_0_1"/>
<organism evidence="3">
    <name type="scientific">Caenorhabditis brenneri</name>
    <name type="common">Nematode worm</name>
    <dbReference type="NCBI Taxonomy" id="135651"/>
    <lineage>
        <taxon>Eukaryota</taxon>
        <taxon>Metazoa</taxon>
        <taxon>Ecdysozoa</taxon>
        <taxon>Nematoda</taxon>
        <taxon>Chromadorea</taxon>
        <taxon>Rhabditida</taxon>
        <taxon>Rhabditina</taxon>
        <taxon>Rhabditomorpha</taxon>
        <taxon>Rhabditoidea</taxon>
        <taxon>Rhabditidae</taxon>
        <taxon>Peloderinae</taxon>
        <taxon>Caenorhabditis</taxon>
    </lineage>
</organism>
<keyword evidence="3" id="KW-1185">Reference proteome</keyword>
<dbReference type="InParanoid" id="G0N800"/>
<feature type="transmembrane region" description="Helical" evidence="1">
    <location>
        <begin position="185"/>
        <end position="210"/>
    </location>
</feature>